<protein>
    <submittedName>
        <fullName evidence="2">Uncharacterized protein</fullName>
    </submittedName>
</protein>
<proteinExistence type="predicted"/>
<name>A0AAW8F8X6_9ACTN</name>
<evidence type="ECO:0000313" key="3">
    <source>
        <dbReference type="Proteomes" id="UP001234216"/>
    </source>
</evidence>
<feature type="compositionally biased region" description="Basic and acidic residues" evidence="1">
    <location>
        <begin position="30"/>
        <end position="43"/>
    </location>
</feature>
<evidence type="ECO:0000313" key="2">
    <source>
        <dbReference type="EMBL" id="MDQ0905273.1"/>
    </source>
</evidence>
<evidence type="ECO:0000256" key="1">
    <source>
        <dbReference type="SAM" id="MobiDB-lite"/>
    </source>
</evidence>
<feature type="region of interest" description="Disordered" evidence="1">
    <location>
        <begin position="1"/>
        <end position="54"/>
    </location>
</feature>
<accession>A0AAW8F8X6</accession>
<dbReference type="EMBL" id="JAUSZV010000005">
    <property type="protein sequence ID" value="MDQ0905273.1"/>
    <property type="molecule type" value="Genomic_DNA"/>
</dbReference>
<comment type="caution">
    <text evidence="2">The sequence shown here is derived from an EMBL/GenBank/DDBJ whole genome shotgun (WGS) entry which is preliminary data.</text>
</comment>
<dbReference type="AlphaFoldDB" id="A0AAW8F8X6"/>
<organism evidence="2 3">
    <name type="scientific">Streptomyces canus</name>
    <dbReference type="NCBI Taxonomy" id="58343"/>
    <lineage>
        <taxon>Bacteria</taxon>
        <taxon>Bacillati</taxon>
        <taxon>Actinomycetota</taxon>
        <taxon>Actinomycetes</taxon>
        <taxon>Kitasatosporales</taxon>
        <taxon>Streptomycetaceae</taxon>
        <taxon>Streptomyces</taxon>
        <taxon>Streptomyces aurantiacus group</taxon>
    </lineage>
</organism>
<reference evidence="2" key="1">
    <citation type="submission" date="2023-07" db="EMBL/GenBank/DDBJ databases">
        <title>Comparative genomics of wheat-associated soil bacteria to identify genetic determinants of phenazine resistance.</title>
        <authorList>
            <person name="Mouncey N."/>
        </authorList>
    </citation>
    <scope>NUCLEOTIDE SEQUENCE</scope>
    <source>
        <strain evidence="2">V4I22</strain>
    </source>
</reference>
<sequence length="121" mass="12983">MLELIAGSRSRTGRGPQPVHGLGYLLRIDGAGEHPHDRRHPEADQAPCVRRPTPSTRLQAAVRRCRPPWPVEGLGRLAHHIVTGPTPIPTDVGAQPTESGEVLATALGGDGEFRGIRPSTR</sequence>
<dbReference type="Proteomes" id="UP001234216">
    <property type="component" value="Unassembled WGS sequence"/>
</dbReference>
<gene>
    <name evidence="2" type="ORF">QFZ22_001258</name>
</gene>